<dbReference type="PANTHER" id="PTHR38075">
    <property type="entry name" value="DUF4139 DOMAIN-CONTAINING PROTEIN"/>
    <property type="match status" value="1"/>
</dbReference>
<comment type="caution">
    <text evidence="2">The sequence shown here is derived from an EMBL/GenBank/DDBJ whole genome shotgun (WGS) entry which is preliminary data.</text>
</comment>
<feature type="signal peptide" evidence="1">
    <location>
        <begin position="1"/>
        <end position="18"/>
    </location>
</feature>
<dbReference type="EMBL" id="JACYTR010000013">
    <property type="protein sequence ID" value="MBD8525862.1"/>
    <property type="molecule type" value="Genomic_DNA"/>
</dbReference>
<protein>
    <submittedName>
        <fullName evidence="2">DUF4139 domain-containing protein</fullName>
    </submittedName>
</protein>
<reference evidence="2 3" key="1">
    <citation type="submission" date="2020-09" db="EMBL/GenBank/DDBJ databases">
        <title>Pseudoxanthomonas sp. CAU 1598 isolated from sand of Yaerae Beach.</title>
        <authorList>
            <person name="Kim W."/>
        </authorList>
    </citation>
    <scope>NUCLEOTIDE SEQUENCE [LARGE SCALE GENOMIC DNA]</scope>
    <source>
        <strain evidence="2 3">CAU 1598</strain>
    </source>
</reference>
<dbReference type="PANTHER" id="PTHR38075:SF1">
    <property type="entry name" value="DUF4139 DOMAIN-CONTAINING PROTEIN"/>
    <property type="match status" value="1"/>
</dbReference>
<evidence type="ECO:0000313" key="2">
    <source>
        <dbReference type="EMBL" id="MBD8525862.1"/>
    </source>
</evidence>
<dbReference type="AlphaFoldDB" id="A0AAW3ZMH1"/>
<organism evidence="2 3">
    <name type="scientific">Pseudomarimonas arenosa</name>
    <dbReference type="NCBI Taxonomy" id="2774145"/>
    <lineage>
        <taxon>Bacteria</taxon>
        <taxon>Pseudomonadati</taxon>
        <taxon>Pseudomonadota</taxon>
        <taxon>Gammaproteobacteria</taxon>
        <taxon>Lysobacterales</taxon>
        <taxon>Lysobacteraceae</taxon>
        <taxon>Pseudomarimonas</taxon>
    </lineage>
</organism>
<proteinExistence type="predicted"/>
<feature type="chain" id="PRO_5043969054" evidence="1">
    <location>
        <begin position="19"/>
        <end position="495"/>
    </location>
</feature>
<sequence>MRLTLAVLLASFASGTHAADPDYSLTVYSSAQPGAIDSENLANYGSNLPGYALVRDKRRMTLSRGRSELRFSDVAARMDPTTVGIASLSDPGGTRVIEQNYQYDLVSGQKLLERFLDQTISVEQVRGDALETISGKLLSAQNGLTLQTGGGELVTLNSWSGIRFPSLPGGLITKPTLVWLIDSAKGGPQDVRVSYQAKGITWWADYNGVLDESQGCRLQLGAWVTLVNQSGGSFANAQLKLVAGEVNRAPAAMPQPMGAMMKRTMVAEAMADEGFSEQSLFEYHLYTLGRRTDLPDNSTKQLELFPAANGVSCEKQLVFTAAPQMRAYYGSPNTNQGYAATQDGTVGVYLEFDNRKENGMGMPLPAGRVRVNQLNPNDGSLEFIGEDLIKHTPRNETLNIKLGEAFDVVGERRQTDFRVDVKAKWMEESFEVSVRNRKEESVKLVVREYLYRWSGWHITTQSHPHQKKDQLTADFPLTIAADGEAKLRYTVRYTW</sequence>
<name>A0AAW3ZMH1_9GAMM</name>
<gene>
    <name evidence="2" type="ORF">IFO71_08910</name>
</gene>
<accession>A0AAW3ZMH1</accession>
<keyword evidence="3" id="KW-1185">Reference proteome</keyword>
<evidence type="ECO:0000313" key="3">
    <source>
        <dbReference type="Proteomes" id="UP000613768"/>
    </source>
</evidence>
<evidence type="ECO:0000256" key="1">
    <source>
        <dbReference type="SAM" id="SignalP"/>
    </source>
</evidence>
<dbReference type="Proteomes" id="UP000613768">
    <property type="component" value="Unassembled WGS sequence"/>
</dbReference>
<keyword evidence="1" id="KW-0732">Signal</keyword>
<dbReference type="RefSeq" id="WP_192029280.1">
    <property type="nucleotide sequence ID" value="NZ_JACYTR010000013.1"/>
</dbReference>